<sequence length="66" mass="7243">MKASHSRAGIPLTSKHIAIIQKYFKRIAGLVVAGAGLVEKYSEGQNKSTYTNQSLSNTMYRLAKSQ</sequence>
<reference evidence="1" key="1">
    <citation type="submission" date="2021-04" db="EMBL/GenBank/DDBJ databases">
        <title>Whole genome sequencing of Enterococci isolates from hospitalized patients.</title>
        <authorList>
            <person name="Ogoti B.M."/>
            <person name="Onyambu F.G."/>
        </authorList>
    </citation>
    <scope>NUCLEOTIDE SEQUENCE</scope>
    <source>
        <strain evidence="1">242</strain>
    </source>
</reference>
<organism evidence="1 2">
    <name type="scientific">Peribacillus frigoritolerans</name>
    <dbReference type="NCBI Taxonomy" id="450367"/>
    <lineage>
        <taxon>Bacteria</taxon>
        <taxon>Bacillati</taxon>
        <taxon>Bacillota</taxon>
        <taxon>Bacilli</taxon>
        <taxon>Bacillales</taxon>
        <taxon>Bacillaceae</taxon>
        <taxon>Peribacillus</taxon>
    </lineage>
</organism>
<accession>A0A941J618</accession>
<dbReference type="EMBL" id="JAGTPW010000004">
    <property type="protein sequence ID" value="MBR8644070.1"/>
    <property type="molecule type" value="Genomic_DNA"/>
</dbReference>
<gene>
    <name evidence="1" type="ORF">KEH51_03290</name>
</gene>
<comment type="caution">
    <text evidence="1">The sequence shown here is derived from an EMBL/GenBank/DDBJ whole genome shotgun (WGS) entry which is preliminary data.</text>
</comment>
<evidence type="ECO:0000313" key="1">
    <source>
        <dbReference type="EMBL" id="MBR8644070.1"/>
    </source>
</evidence>
<evidence type="ECO:0000313" key="2">
    <source>
        <dbReference type="Proteomes" id="UP000680045"/>
    </source>
</evidence>
<name>A0A941J618_9BACI</name>
<protein>
    <submittedName>
        <fullName evidence="1">Uncharacterized protein</fullName>
    </submittedName>
</protein>
<proteinExistence type="predicted"/>
<dbReference type="AlphaFoldDB" id="A0A941J618"/>
<dbReference type="Proteomes" id="UP000680045">
    <property type="component" value="Unassembled WGS sequence"/>
</dbReference>